<feature type="transmembrane region" description="Helical" evidence="1">
    <location>
        <begin position="173"/>
        <end position="197"/>
    </location>
</feature>
<feature type="transmembrane region" description="Helical" evidence="1">
    <location>
        <begin position="236"/>
        <end position="257"/>
    </location>
</feature>
<feature type="transmembrane region" description="Helical" evidence="1">
    <location>
        <begin position="391"/>
        <end position="414"/>
    </location>
</feature>
<comment type="caution">
    <text evidence="2">The sequence shown here is derived from an EMBL/GenBank/DDBJ whole genome shotgun (WGS) entry which is preliminary data.</text>
</comment>
<dbReference type="Pfam" id="PF05684">
    <property type="entry name" value="DUF819"/>
    <property type="match status" value="1"/>
</dbReference>
<name>A0ABT8KPB8_9BACT</name>
<feature type="transmembrane region" description="Helical" evidence="1">
    <location>
        <begin position="360"/>
        <end position="385"/>
    </location>
</feature>
<feature type="transmembrane region" description="Helical" evidence="1">
    <location>
        <begin position="333"/>
        <end position="353"/>
    </location>
</feature>
<dbReference type="Proteomes" id="UP001172082">
    <property type="component" value="Unassembled WGS sequence"/>
</dbReference>
<dbReference type="EMBL" id="JAUJEA010000005">
    <property type="protein sequence ID" value="MDN5202579.1"/>
    <property type="molecule type" value="Genomic_DNA"/>
</dbReference>
<evidence type="ECO:0000313" key="3">
    <source>
        <dbReference type="Proteomes" id="UP001172082"/>
    </source>
</evidence>
<feature type="transmembrane region" description="Helical" evidence="1">
    <location>
        <begin position="15"/>
        <end position="33"/>
    </location>
</feature>
<dbReference type="PANTHER" id="PTHR34289">
    <property type="entry name" value="PROTEIN, PUTATIVE (DUF819)-RELATED"/>
    <property type="match status" value="1"/>
</dbReference>
<organism evidence="2 3">
    <name type="scientific">Splendidivirga corallicola</name>
    <dbReference type="NCBI Taxonomy" id="3051826"/>
    <lineage>
        <taxon>Bacteria</taxon>
        <taxon>Pseudomonadati</taxon>
        <taxon>Bacteroidota</taxon>
        <taxon>Cytophagia</taxon>
        <taxon>Cytophagales</taxon>
        <taxon>Splendidivirgaceae</taxon>
        <taxon>Splendidivirga</taxon>
    </lineage>
</organism>
<feature type="transmembrane region" description="Helical" evidence="1">
    <location>
        <begin position="104"/>
        <end position="130"/>
    </location>
</feature>
<proteinExistence type="predicted"/>
<evidence type="ECO:0000256" key="1">
    <source>
        <dbReference type="SAM" id="Phobius"/>
    </source>
</evidence>
<feature type="transmembrane region" description="Helical" evidence="1">
    <location>
        <begin position="45"/>
        <end position="66"/>
    </location>
</feature>
<dbReference type="InterPro" id="IPR008537">
    <property type="entry name" value="DUF819"/>
</dbReference>
<dbReference type="PANTHER" id="PTHR34289:SF8">
    <property type="entry name" value="DUF819 DOMAIN-CONTAINING PROTEIN"/>
    <property type="match status" value="1"/>
</dbReference>
<dbReference type="RefSeq" id="WP_346752604.1">
    <property type="nucleotide sequence ID" value="NZ_JAUJEA010000005.1"/>
</dbReference>
<gene>
    <name evidence="2" type="ORF">QQ008_14420</name>
</gene>
<dbReference type="PRINTS" id="PR00173">
    <property type="entry name" value="EDTRNSPORT"/>
</dbReference>
<feature type="transmembrane region" description="Helical" evidence="1">
    <location>
        <begin position="72"/>
        <end position="92"/>
    </location>
</feature>
<feature type="transmembrane region" description="Helical" evidence="1">
    <location>
        <begin position="303"/>
        <end position="321"/>
    </location>
</feature>
<protein>
    <submittedName>
        <fullName evidence="2">DUF819 family protein</fullName>
    </submittedName>
</protein>
<feature type="transmembrane region" description="Helical" evidence="1">
    <location>
        <begin position="277"/>
        <end position="296"/>
    </location>
</feature>
<keyword evidence="1" id="KW-0472">Membrane</keyword>
<keyword evidence="1" id="KW-0812">Transmembrane</keyword>
<accession>A0ABT8KPB8</accession>
<reference evidence="2" key="1">
    <citation type="submission" date="2023-06" db="EMBL/GenBank/DDBJ databases">
        <title>Genomic of Parafulvivirga corallium.</title>
        <authorList>
            <person name="Wang G."/>
        </authorList>
    </citation>
    <scope>NUCLEOTIDE SEQUENCE</scope>
    <source>
        <strain evidence="2">BMA10</strain>
    </source>
</reference>
<sequence>MDETHTPNALITNDAVIFGIIILILAFIFKTSSSSNPYWKKFYKYVPMLLLCYFIPSLLNTFGVVHEPDSRLYFVASRYLLPASLVLLTLSIDLKEFVKLGPKSIVMFFTATIGVVIGGPLSILIVSSFAPEVVGGAGPEAVWRGMATIAGTWIGGGANQAAMYEIFQPSDRLYSIMVTVDIIVAEAWMFFLLLGVGKAKEIDKFFKADASSIEALRDKMEHFSLSTARIASLTDLMVILGIAFLGTAIGHFLADIIAPFIGENAPQLSKLSLDSSFFWLVVIATTFGLILSFTKWRKYEGAGASKVGSVFIFILVATIGMKMDIKALADNPALFMVGGIWMAIHVILLFVAAKIIKAPYFFIAVGSKANIGGAASAPVVAAAFHPSLAPVGVLLAVFGYALGTYGAYLCGLLMEVVAP</sequence>
<keyword evidence="3" id="KW-1185">Reference proteome</keyword>
<keyword evidence="1" id="KW-1133">Transmembrane helix</keyword>
<evidence type="ECO:0000313" key="2">
    <source>
        <dbReference type="EMBL" id="MDN5202579.1"/>
    </source>
</evidence>